<accession>A0AA39QWG8</accession>
<dbReference type="GO" id="GO:0004674">
    <property type="term" value="F:protein serine/threonine kinase activity"/>
    <property type="evidence" value="ECO:0007669"/>
    <property type="project" value="UniProtKB-KW"/>
</dbReference>
<name>A0AA39QWG8_9LECA</name>
<dbReference type="EC" id="2.7.11.1" evidence="1"/>
<evidence type="ECO:0000256" key="3">
    <source>
        <dbReference type="ARBA" id="ARBA00022679"/>
    </source>
</evidence>
<dbReference type="SMART" id="SM00220">
    <property type="entry name" value="S_TKc"/>
    <property type="match status" value="1"/>
</dbReference>
<reference evidence="11" key="1">
    <citation type="submission" date="2023-03" db="EMBL/GenBank/DDBJ databases">
        <title>Complete genome of Cladonia borealis.</title>
        <authorList>
            <person name="Park H."/>
        </authorList>
    </citation>
    <scope>NUCLEOTIDE SEQUENCE</scope>
    <source>
        <strain evidence="11">ANT050790</strain>
    </source>
</reference>
<keyword evidence="3" id="KW-0808">Transferase</keyword>
<dbReference type="PANTHER" id="PTHR43895:SF32">
    <property type="entry name" value="SERINE_THREONINE-PROTEIN KINASE CHK1"/>
    <property type="match status" value="1"/>
</dbReference>
<keyword evidence="2" id="KW-0723">Serine/threonine-protein kinase</keyword>
<evidence type="ECO:0000256" key="6">
    <source>
        <dbReference type="ARBA" id="ARBA00022840"/>
    </source>
</evidence>
<dbReference type="GO" id="GO:0005524">
    <property type="term" value="F:ATP binding"/>
    <property type="evidence" value="ECO:0007669"/>
    <property type="project" value="UniProtKB-UniRule"/>
</dbReference>
<dbReference type="PROSITE" id="PS00107">
    <property type="entry name" value="PROTEIN_KINASE_ATP"/>
    <property type="match status" value="1"/>
</dbReference>
<dbReference type="GO" id="GO:0035861">
    <property type="term" value="C:site of double-strand break"/>
    <property type="evidence" value="ECO:0007669"/>
    <property type="project" value="TreeGrafter"/>
</dbReference>
<dbReference type="Gene3D" id="1.10.510.10">
    <property type="entry name" value="Transferase(Phosphotransferase) domain 1"/>
    <property type="match status" value="1"/>
</dbReference>
<dbReference type="Pfam" id="PF00069">
    <property type="entry name" value="Pkinase"/>
    <property type="match status" value="1"/>
</dbReference>
<comment type="caution">
    <text evidence="11">The sequence shown here is derived from an EMBL/GenBank/DDBJ whole genome shotgun (WGS) entry which is preliminary data.</text>
</comment>
<evidence type="ECO:0000313" key="11">
    <source>
        <dbReference type="EMBL" id="KAK0508988.1"/>
    </source>
</evidence>
<dbReference type="InterPro" id="IPR008271">
    <property type="entry name" value="Ser/Thr_kinase_AS"/>
</dbReference>
<dbReference type="GO" id="GO:0007095">
    <property type="term" value="P:mitotic G2 DNA damage checkpoint signaling"/>
    <property type="evidence" value="ECO:0007669"/>
    <property type="project" value="TreeGrafter"/>
</dbReference>
<keyword evidence="12" id="KW-1185">Reference proteome</keyword>
<evidence type="ECO:0000256" key="4">
    <source>
        <dbReference type="ARBA" id="ARBA00022741"/>
    </source>
</evidence>
<keyword evidence="4 9" id="KW-0547">Nucleotide-binding</keyword>
<dbReference type="PROSITE" id="PS00108">
    <property type="entry name" value="PROTEIN_KINASE_ST"/>
    <property type="match status" value="1"/>
</dbReference>
<feature type="binding site" evidence="9">
    <location>
        <position position="47"/>
    </location>
    <ligand>
        <name>ATP</name>
        <dbReference type="ChEBI" id="CHEBI:30616"/>
    </ligand>
</feature>
<evidence type="ECO:0000256" key="1">
    <source>
        <dbReference type="ARBA" id="ARBA00012513"/>
    </source>
</evidence>
<sequence>MIAHSQLAPLPSELPFRIVSKTIGQGAYACIKKAAPLHSPKPLFAVKFIHKDFAVRHGRLTKKQLDLEISLHKHLDQHANIVQYFQSGEDPTWRWIAMELAEGGDLFDKIESDVGVGEDIAHFYFTQLINAVGYMHSKGVGHRDIKPENILLSADGNLKIADFGLATLFEYKGVRKACLTSCGSPPYTAPEVVTCDTRSIQKLAHGYCGDYVDIWSCGVVLFVLLVGNTPWDEPLERSYEFDQYVKTNGRPDDELWHNLPVETLSLLRGILRVDPKERFSLAEIRRHPWFTRKNRYLTPDGRLENPVALATSMFESMKIDFSQDPMASQTQPQRSQYSEDAMDIDSQHLEIQIASTQPETPTNDIMFDWERPPRLAIMNGISASQPNTIEGIPTNESSWDERLAEEPSFSQFSATPQVPLTKTQYARQFRDIIPSHSLTRFFSLWSIPLLHASITEALHRLGVPTPASPLANPSTLSSSAFIKFRAMDTRNCPMSGDVVIETMAEIDGHMLEINFVKSKGDPLEWRRLFKKVVVLCKDAVYRPDEQRGIFSQ</sequence>
<dbReference type="EMBL" id="JAFEKC020000019">
    <property type="protein sequence ID" value="KAK0508988.1"/>
    <property type="molecule type" value="Genomic_DNA"/>
</dbReference>
<dbReference type="PROSITE" id="PS50011">
    <property type="entry name" value="PROTEIN_KINASE_DOM"/>
    <property type="match status" value="1"/>
</dbReference>
<dbReference type="AlphaFoldDB" id="A0AA39QWG8"/>
<dbReference type="FunFam" id="1.10.510.10:FF:000692">
    <property type="entry name" value="Serine/threonine protein kinase, variant"/>
    <property type="match status" value="1"/>
</dbReference>
<evidence type="ECO:0000256" key="2">
    <source>
        <dbReference type="ARBA" id="ARBA00022527"/>
    </source>
</evidence>
<dbReference type="SUPFAM" id="SSF56112">
    <property type="entry name" value="Protein kinase-like (PK-like)"/>
    <property type="match status" value="1"/>
</dbReference>
<evidence type="ECO:0000256" key="7">
    <source>
        <dbReference type="ARBA" id="ARBA00047899"/>
    </source>
</evidence>
<organism evidence="11 12">
    <name type="scientific">Cladonia borealis</name>
    <dbReference type="NCBI Taxonomy" id="184061"/>
    <lineage>
        <taxon>Eukaryota</taxon>
        <taxon>Fungi</taxon>
        <taxon>Dikarya</taxon>
        <taxon>Ascomycota</taxon>
        <taxon>Pezizomycotina</taxon>
        <taxon>Lecanoromycetes</taxon>
        <taxon>OSLEUM clade</taxon>
        <taxon>Lecanoromycetidae</taxon>
        <taxon>Lecanorales</taxon>
        <taxon>Lecanorineae</taxon>
        <taxon>Cladoniaceae</taxon>
        <taxon>Cladonia</taxon>
    </lineage>
</organism>
<evidence type="ECO:0000256" key="8">
    <source>
        <dbReference type="ARBA" id="ARBA00048679"/>
    </source>
</evidence>
<proteinExistence type="predicted"/>
<evidence type="ECO:0000313" key="12">
    <source>
        <dbReference type="Proteomes" id="UP001166286"/>
    </source>
</evidence>
<dbReference type="Proteomes" id="UP001166286">
    <property type="component" value="Unassembled WGS sequence"/>
</dbReference>
<dbReference type="GO" id="GO:0005737">
    <property type="term" value="C:cytoplasm"/>
    <property type="evidence" value="ECO:0007669"/>
    <property type="project" value="TreeGrafter"/>
</dbReference>
<evidence type="ECO:0000256" key="5">
    <source>
        <dbReference type="ARBA" id="ARBA00022777"/>
    </source>
</evidence>
<dbReference type="InterPro" id="IPR000719">
    <property type="entry name" value="Prot_kinase_dom"/>
</dbReference>
<feature type="domain" description="Protein kinase" evidence="10">
    <location>
        <begin position="17"/>
        <end position="290"/>
    </location>
</feature>
<protein>
    <recommendedName>
        <fullName evidence="1">non-specific serine/threonine protein kinase</fullName>
        <ecNumber evidence="1">2.7.11.1</ecNumber>
    </recommendedName>
</protein>
<dbReference type="InterPro" id="IPR017441">
    <property type="entry name" value="Protein_kinase_ATP_BS"/>
</dbReference>
<evidence type="ECO:0000259" key="10">
    <source>
        <dbReference type="PROSITE" id="PS50011"/>
    </source>
</evidence>
<keyword evidence="6 9" id="KW-0067">ATP-binding</keyword>
<comment type="catalytic activity">
    <reaction evidence="8">
        <text>L-seryl-[protein] + ATP = O-phospho-L-seryl-[protein] + ADP + H(+)</text>
        <dbReference type="Rhea" id="RHEA:17989"/>
        <dbReference type="Rhea" id="RHEA-COMP:9863"/>
        <dbReference type="Rhea" id="RHEA-COMP:11604"/>
        <dbReference type="ChEBI" id="CHEBI:15378"/>
        <dbReference type="ChEBI" id="CHEBI:29999"/>
        <dbReference type="ChEBI" id="CHEBI:30616"/>
        <dbReference type="ChEBI" id="CHEBI:83421"/>
        <dbReference type="ChEBI" id="CHEBI:456216"/>
        <dbReference type="EC" id="2.7.11.1"/>
    </reaction>
</comment>
<gene>
    <name evidence="11" type="ORF">JMJ35_008359</name>
</gene>
<dbReference type="InterPro" id="IPR011009">
    <property type="entry name" value="Kinase-like_dom_sf"/>
</dbReference>
<evidence type="ECO:0000256" key="9">
    <source>
        <dbReference type="PROSITE-ProRule" id="PRU10141"/>
    </source>
</evidence>
<dbReference type="GO" id="GO:0005634">
    <property type="term" value="C:nucleus"/>
    <property type="evidence" value="ECO:0007669"/>
    <property type="project" value="TreeGrafter"/>
</dbReference>
<keyword evidence="5" id="KW-0418">Kinase</keyword>
<dbReference type="PANTHER" id="PTHR43895">
    <property type="entry name" value="CALCIUM/CALMODULIN-DEPENDENT PROTEIN KINASE KINASE-RELATED"/>
    <property type="match status" value="1"/>
</dbReference>
<comment type="catalytic activity">
    <reaction evidence="7">
        <text>L-threonyl-[protein] + ATP = O-phospho-L-threonyl-[protein] + ADP + H(+)</text>
        <dbReference type="Rhea" id="RHEA:46608"/>
        <dbReference type="Rhea" id="RHEA-COMP:11060"/>
        <dbReference type="Rhea" id="RHEA-COMP:11605"/>
        <dbReference type="ChEBI" id="CHEBI:15378"/>
        <dbReference type="ChEBI" id="CHEBI:30013"/>
        <dbReference type="ChEBI" id="CHEBI:30616"/>
        <dbReference type="ChEBI" id="CHEBI:61977"/>
        <dbReference type="ChEBI" id="CHEBI:456216"/>
        <dbReference type="EC" id="2.7.11.1"/>
    </reaction>
</comment>